<dbReference type="HOGENOM" id="CLU_1303066_0_0_5"/>
<protein>
    <recommendedName>
        <fullName evidence="3">DUF1131 domain-containing protein</fullName>
    </recommendedName>
</protein>
<feature type="chain" id="PRO_5012971737" description="DUF1131 domain-containing protein" evidence="1">
    <location>
        <begin position="16"/>
        <end position="217"/>
    </location>
</feature>
<proteinExistence type="predicted"/>
<feature type="signal peptide" evidence="1">
    <location>
        <begin position="1"/>
        <end position="15"/>
    </location>
</feature>
<reference evidence="2" key="1">
    <citation type="submission" date="2008-01" db="EMBL/GenBank/DDBJ databases">
        <title>Complete sequence of chromosome of Caulobacter sp. K31.</title>
        <authorList>
            <consortium name="US DOE Joint Genome Institute"/>
            <person name="Copeland A."/>
            <person name="Lucas S."/>
            <person name="Lapidus A."/>
            <person name="Barry K."/>
            <person name="Glavina del Rio T."/>
            <person name="Dalin E."/>
            <person name="Tice H."/>
            <person name="Pitluck S."/>
            <person name="Bruce D."/>
            <person name="Goodwin L."/>
            <person name="Thompson L.S."/>
            <person name="Brettin T."/>
            <person name="Detter J.C."/>
            <person name="Han C."/>
            <person name="Schmutz J."/>
            <person name="Larimer F."/>
            <person name="Land M."/>
            <person name="Hauser L."/>
            <person name="Kyrpides N."/>
            <person name="Kim E."/>
            <person name="Stephens C."/>
            <person name="Richardson P."/>
        </authorList>
    </citation>
    <scope>NUCLEOTIDE SEQUENCE [LARGE SCALE GENOMIC DNA]</scope>
    <source>
        <strain evidence="2">K31</strain>
    </source>
</reference>
<organism evidence="2">
    <name type="scientific">Caulobacter sp. (strain K31)</name>
    <dbReference type="NCBI Taxonomy" id="366602"/>
    <lineage>
        <taxon>Bacteria</taxon>
        <taxon>Pseudomonadati</taxon>
        <taxon>Pseudomonadota</taxon>
        <taxon>Alphaproteobacteria</taxon>
        <taxon>Caulobacterales</taxon>
        <taxon>Caulobacteraceae</taxon>
        <taxon>Caulobacter</taxon>
    </lineage>
</organism>
<gene>
    <name evidence="2" type="ordered locus">Caul_0016</name>
</gene>
<dbReference type="STRING" id="366602.Caul_0016"/>
<dbReference type="EMBL" id="CP000927">
    <property type="protein sequence ID" value="ABZ69154.1"/>
    <property type="molecule type" value="Genomic_DNA"/>
</dbReference>
<dbReference type="PROSITE" id="PS51257">
    <property type="entry name" value="PROKAR_LIPOPROTEIN"/>
    <property type="match status" value="1"/>
</dbReference>
<sequence>MIRRLIFAAPLLALAACGPVDKPAASKAGASATASAPVVVTRQDASGAADRFTPYVGGPLILDEFSVGPVMAQTDFVLAAIQPRFPKAAVKTAFLHQGPGEPTPIITVEQGGGVIEIQGNPGTTKVGDIRITGGTPKGPRGETLGMKWANADLDYPRCWMGKDRDLHAVICTQPGEPVLRYVFGVPGWTQDAMPPEAVLRDKAFLREFIWRGGAPTP</sequence>
<dbReference type="KEGG" id="cak:Caul_0016"/>
<dbReference type="AlphaFoldDB" id="B0T150"/>
<name>B0T150_CAUSK</name>
<dbReference type="OrthoDB" id="7186070at2"/>
<dbReference type="Gene3D" id="2.60.460.10">
    <property type="entry name" value="protein yfey like domain"/>
    <property type="match status" value="1"/>
</dbReference>
<keyword evidence="1" id="KW-0732">Signal</keyword>
<accession>B0T150</accession>
<evidence type="ECO:0008006" key="3">
    <source>
        <dbReference type="Google" id="ProtNLM"/>
    </source>
</evidence>
<dbReference type="InterPro" id="IPR038714">
    <property type="entry name" value="YfeY-like_sf"/>
</dbReference>
<evidence type="ECO:0000313" key="2">
    <source>
        <dbReference type="EMBL" id="ABZ69154.1"/>
    </source>
</evidence>
<evidence type="ECO:0000256" key="1">
    <source>
        <dbReference type="SAM" id="SignalP"/>
    </source>
</evidence>